<comment type="similarity">
    <text evidence="1">Belongs to the myoviridae tail sheath protein family.</text>
</comment>
<dbReference type="EMBL" id="PKJO01000008">
    <property type="protein sequence ID" value="PLA39992.1"/>
    <property type="molecule type" value="Genomic_DNA"/>
</dbReference>
<proteinExistence type="inferred from homology"/>
<organism evidence="3 4">
    <name type="scientific">Neisseria sicca</name>
    <dbReference type="NCBI Taxonomy" id="490"/>
    <lineage>
        <taxon>Bacteria</taxon>
        <taxon>Pseudomonadati</taxon>
        <taxon>Pseudomonadota</taxon>
        <taxon>Betaproteobacteria</taxon>
        <taxon>Neisseriales</taxon>
        <taxon>Neisseriaceae</taxon>
        <taxon>Neisseria</taxon>
    </lineage>
</organism>
<reference evidence="3 4" key="1">
    <citation type="submission" date="2017-12" db="EMBL/GenBank/DDBJ databases">
        <title>Phylogenetic diversity of female urinary microbiome.</title>
        <authorList>
            <person name="Thomas-White K."/>
            <person name="Wolfe A.J."/>
        </authorList>
    </citation>
    <scope>NUCLEOTIDE SEQUENCE [LARGE SCALE GENOMIC DNA]</scope>
    <source>
        <strain evidence="3 4">UMB0321</strain>
    </source>
</reference>
<accession>A0A2I1XBH1</accession>
<sequence>MAAAYHHGTETIRIDGGSNPVYTVDGAITAIVGTAPVGAVNELTVCQTKKDFGQFGGELTAQGFTLPDAAHIWTRYGSGVAYVINVCDPAKHKTTVSNEVLTVDPDTLTAKTAKPALQSGYTLTDGGNTLTENTHYTINTLTGEIAYKNKPTSPKISYTYTDPTKVPAADIIGAYIAATGKRTGLELLTEGFNRQGADAKIIIAPDFDRYANVRAAMEVIAGKLKAIAYVAAPQGTSLSKALEGRGPLGTINFQTSSDRCQLFYPHVVGLLGLENLATHAAGLRMKTDVEQGYWFSISNRELLGVTGVEIGLTARADDPQSETNRLNEKGITTVFNSYGTGYRMWGNRLACFPATSHIKNFEVAQRTGDIIDESIRRLELQYVDKPIDADDPNALIDSLLESVRTYMSTLKSIVGFSVDLDYEYDLVDAFSKGQVPIVYDYTPKLPAERITNTSVMTRKYLINLVSAN</sequence>
<dbReference type="PANTHER" id="PTHR35861">
    <property type="match status" value="1"/>
</dbReference>
<feature type="domain" description="Tail sheath protein subtilisin-like" evidence="2">
    <location>
        <begin position="182"/>
        <end position="348"/>
    </location>
</feature>
<evidence type="ECO:0000313" key="3">
    <source>
        <dbReference type="EMBL" id="PLA39992.1"/>
    </source>
</evidence>
<name>A0A2I1XBH1_NEISI</name>
<dbReference type="Proteomes" id="UP000234767">
    <property type="component" value="Unassembled WGS sequence"/>
</dbReference>
<protein>
    <submittedName>
        <fullName evidence="3">Phage tail protein</fullName>
    </submittedName>
</protein>
<gene>
    <name evidence="3" type="ORF">CYK00_07265</name>
</gene>
<evidence type="ECO:0000313" key="4">
    <source>
        <dbReference type="Proteomes" id="UP000234767"/>
    </source>
</evidence>
<dbReference type="AlphaFoldDB" id="A0A2I1XBH1"/>
<evidence type="ECO:0000256" key="1">
    <source>
        <dbReference type="ARBA" id="ARBA00008005"/>
    </source>
</evidence>
<comment type="caution">
    <text evidence="3">The sequence shown here is derived from an EMBL/GenBank/DDBJ whole genome shotgun (WGS) entry which is preliminary data.</text>
</comment>
<dbReference type="PANTHER" id="PTHR35861:SF1">
    <property type="entry name" value="PHAGE TAIL SHEATH PROTEIN"/>
    <property type="match status" value="1"/>
</dbReference>
<dbReference type="RefSeq" id="WP_101810410.1">
    <property type="nucleotide sequence ID" value="NZ_PKJO01000008.1"/>
</dbReference>
<dbReference type="InterPro" id="IPR052042">
    <property type="entry name" value="Tail_sheath_structural"/>
</dbReference>
<evidence type="ECO:0000259" key="2">
    <source>
        <dbReference type="Pfam" id="PF04984"/>
    </source>
</evidence>
<dbReference type="InterPro" id="IPR035089">
    <property type="entry name" value="Phage_sheath_subtilisin"/>
</dbReference>
<dbReference type="Pfam" id="PF04984">
    <property type="entry name" value="Phage_sheath_1"/>
    <property type="match status" value="1"/>
</dbReference>